<feature type="compositionally biased region" description="Basic residues" evidence="1">
    <location>
        <begin position="1"/>
        <end position="11"/>
    </location>
</feature>
<feature type="region of interest" description="Disordered" evidence="1">
    <location>
        <begin position="132"/>
        <end position="158"/>
    </location>
</feature>
<evidence type="ECO:0000313" key="2">
    <source>
        <dbReference type="EMBL" id="KAJ1114767.1"/>
    </source>
</evidence>
<comment type="caution">
    <text evidence="2">The sequence shown here is derived from an EMBL/GenBank/DDBJ whole genome shotgun (WGS) entry which is preliminary data.</text>
</comment>
<reference evidence="2" key="1">
    <citation type="journal article" date="2022" name="bioRxiv">
        <title>Sequencing and chromosome-scale assembly of the giantPleurodeles waltlgenome.</title>
        <authorList>
            <person name="Brown T."/>
            <person name="Elewa A."/>
            <person name="Iarovenko S."/>
            <person name="Subramanian E."/>
            <person name="Araus A.J."/>
            <person name="Petzold A."/>
            <person name="Susuki M."/>
            <person name="Suzuki K.-i.T."/>
            <person name="Hayashi T."/>
            <person name="Toyoda A."/>
            <person name="Oliveira C."/>
            <person name="Osipova E."/>
            <person name="Leigh N.D."/>
            <person name="Simon A."/>
            <person name="Yun M.H."/>
        </authorList>
    </citation>
    <scope>NUCLEOTIDE SEQUENCE</scope>
    <source>
        <strain evidence="2">20211129_DDA</strain>
        <tissue evidence="2">Liver</tissue>
    </source>
</reference>
<organism evidence="2 3">
    <name type="scientific">Pleurodeles waltl</name>
    <name type="common">Iberian ribbed newt</name>
    <dbReference type="NCBI Taxonomy" id="8319"/>
    <lineage>
        <taxon>Eukaryota</taxon>
        <taxon>Metazoa</taxon>
        <taxon>Chordata</taxon>
        <taxon>Craniata</taxon>
        <taxon>Vertebrata</taxon>
        <taxon>Euteleostomi</taxon>
        <taxon>Amphibia</taxon>
        <taxon>Batrachia</taxon>
        <taxon>Caudata</taxon>
        <taxon>Salamandroidea</taxon>
        <taxon>Salamandridae</taxon>
        <taxon>Pleurodelinae</taxon>
        <taxon>Pleurodeles</taxon>
    </lineage>
</organism>
<keyword evidence="3" id="KW-1185">Reference proteome</keyword>
<name>A0AAV7NJH9_PLEWA</name>
<gene>
    <name evidence="2" type="ORF">NDU88_002998</name>
</gene>
<feature type="compositionally biased region" description="Basic and acidic residues" evidence="1">
    <location>
        <begin position="135"/>
        <end position="147"/>
    </location>
</feature>
<proteinExistence type="predicted"/>
<evidence type="ECO:0000256" key="1">
    <source>
        <dbReference type="SAM" id="MobiDB-lite"/>
    </source>
</evidence>
<dbReference type="EMBL" id="JANPWB010000012">
    <property type="protein sequence ID" value="KAJ1114767.1"/>
    <property type="molecule type" value="Genomic_DNA"/>
</dbReference>
<sequence length="158" mass="17150">MPRIAARRVRRPPASPGRTPQGRRVLCCLNPGVRCLHAQSGPITRPIYALWAKSHSGLRGLVPSSLFCLLSLGSSLRDGLSAPTNTPRIAAQRAYPPPDQRLGVPAHREGIATFLLLWAARTARFSSLFKGPQADSREDGLRVREPADPVQAHASGHR</sequence>
<accession>A0AAV7NJH9</accession>
<dbReference type="Proteomes" id="UP001066276">
    <property type="component" value="Chromosome 8"/>
</dbReference>
<dbReference type="AlphaFoldDB" id="A0AAV7NJH9"/>
<feature type="region of interest" description="Disordered" evidence="1">
    <location>
        <begin position="1"/>
        <end position="21"/>
    </location>
</feature>
<protein>
    <submittedName>
        <fullName evidence="2">Uncharacterized protein</fullName>
    </submittedName>
</protein>
<evidence type="ECO:0000313" key="3">
    <source>
        <dbReference type="Proteomes" id="UP001066276"/>
    </source>
</evidence>